<feature type="compositionally biased region" description="Basic and acidic residues" evidence="2">
    <location>
        <begin position="1"/>
        <end position="10"/>
    </location>
</feature>
<feature type="coiled-coil region" evidence="1">
    <location>
        <begin position="66"/>
        <end position="122"/>
    </location>
</feature>
<feature type="region of interest" description="Disordered" evidence="2">
    <location>
        <begin position="1"/>
        <end position="23"/>
    </location>
</feature>
<gene>
    <name evidence="4" type="primary">Aste57867_16497</name>
    <name evidence="3" type="ORF">As57867_016440</name>
    <name evidence="4" type="ORF">ASTE57867_16497</name>
</gene>
<keyword evidence="1" id="KW-0175">Coiled coil</keyword>
<evidence type="ECO:0000256" key="2">
    <source>
        <dbReference type="SAM" id="MobiDB-lite"/>
    </source>
</evidence>
<keyword evidence="5" id="KW-1185">Reference proteome</keyword>
<feature type="region of interest" description="Disordered" evidence="2">
    <location>
        <begin position="154"/>
        <end position="177"/>
    </location>
</feature>
<evidence type="ECO:0000313" key="5">
    <source>
        <dbReference type="Proteomes" id="UP000332933"/>
    </source>
</evidence>
<accession>A0A485L6E1</accession>
<dbReference type="Gene3D" id="1.20.120.20">
    <property type="entry name" value="Apolipoprotein"/>
    <property type="match status" value="1"/>
</dbReference>
<dbReference type="Proteomes" id="UP000332933">
    <property type="component" value="Unassembled WGS sequence"/>
</dbReference>
<feature type="compositionally biased region" description="Basic and acidic residues" evidence="2">
    <location>
        <begin position="154"/>
        <end position="171"/>
    </location>
</feature>
<dbReference type="SUPFAM" id="SSF58113">
    <property type="entry name" value="Apolipoprotein A-I"/>
    <property type="match status" value="1"/>
</dbReference>
<reference evidence="4 5" key="1">
    <citation type="submission" date="2019-03" db="EMBL/GenBank/DDBJ databases">
        <authorList>
            <person name="Gaulin E."/>
            <person name="Dumas B."/>
        </authorList>
    </citation>
    <scope>NUCLEOTIDE SEQUENCE [LARGE SCALE GENOMIC DNA]</scope>
    <source>
        <strain evidence="4">CBS 568.67</strain>
    </source>
</reference>
<dbReference type="EMBL" id="CAADRA010005907">
    <property type="protein sequence ID" value="VFT93271.1"/>
    <property type="molecule type" value="Genomic_DNA"/>
</dbReference>
<name>A0A485L6E1_9STRA</name>
<evidence type="ECO:0000313" key="3">
    <source>
        <dbReference type="EMBL" id="KAF0692421.1"/>
    </source>
</evidence>
<protein>
    <submittedName>
        <fullName evidence="4">Aste57867_16497 protein</fullName>
    </submittedName>
</protein>
<organism evidence="4 5">
    <name type="scientific">Aphanomyces stellatus</name>
    <dbReference type="NCBI Taxonomy" id="120398"/>
    <lineage>
        <taxon>Eukaryota</taxon>
        <taxon>Sar</taxon>
        <taxon>Stramenopiles</taxon>
        <taxon>Oomycota</taxon>
        <taxon>Saprolegniomycetes</taxon>
        <taxon>Saprolegniales</taxon>
        <taxon>Verrucalvaceae</taxon>
        <taxon>Aphanomyces</taxon>
    </lineage>
</organism>
<evidence type="ECO:0000256" key="1">
    <source>
        <dbReference type="SAM" id="Coils"/>
    </source>
</evidence>
<dbReference type="AlphaFoldDB" id="A0A485L6E1"/>
<evidence type="ECO:0000313" key="4">
    <source>
        <dbReference type="EMBL" id="VFT93271.1"/>
    </source>
</evidence>
<sequence>MASPKPHHDNPAPTADSSTTPLDALKASLADSYKSTGEYLDGIKTRLVDYGSEIKHDTSTFFESGLERTKASLQSLKESADKVSDQIDAANKQHYEELEDAMAKLRQNFDDLKTQASDYDAQFNAKVGEVFNQQQQNVEDGWRSAKEHLDALVHPGGEADKKASEKEEAENAHASTA</sequence>
<reference evidence="3" key="2">
    <citation type="submission" date="2019-06" db="EMBL/GenBank/DDBJ databases">
        <title>Genomics analysis of Aphanomyces spp. identifies a new class of oomycete effector associated with host adaptation.</title>
        <authorList>
            <person name="Gaulin E."/>
        </authorList>
    </citation>
    <scope>NUCLEOTIDE SEQUENCE</scope>
    <source>
        <strain evidence="3">CBS 578.67</strain>
    </source>
</reference>
<dbReference type="EMBL" id="VJMH01005886">
    <property type="protein sequence ID" value="KAF0692421.1"/>
    <property type="molecule type" value="Genomic_DNA"/>
</dbReference>
<proteinExistence type="predicted"/>